<feature type="compositionally biased region" description="Gly residues" evidence="1">
    <location>
        <begin position="283"/>
        <end position="298"/>
    </location>
</feature>
<accession>A0ABQ7GHM6</accession>
<organism evidence="2 3">
    <name type="scientific">Dunaliella salina</name>
    <name type="common">Green alga</name>
    <name type="synonym">Protococcus salinus</name>
    <dbReference type="NCBI Taxonomy" id="3046"/>
    <lineage>
        <taxon>Eukaryota</taxon>
        <taxon>Viridiplantae</taxon>
        <taxon>Chlorophyta</taxon>
        <taxon>core chlorophytes</taxon>
        <taxon>Chlorophyceae</taxon>
        <taxon>CS clade</taxon>
        <taxon>Chlamydomonadales</taxon>
        <taxon>Dunaliellaceae</taxon>
        <taxon>Dunaliella</taxon>
    </lineage>
</organism>
<dbReference type="Proteomes" id="UP000815325">
    <property type="component" value="Unassembled WGS sequence"/>
</dbReference>
<name>A0ABQ7GHM6_DUNSA</name>
<evidence type="ECO:0000256" key="1">
    <source>
        <dbReference type="SAM" id="MobiDB-lite"/>
    </source>
</evidence>
<gene>
    <name evidence="2" type="ORF">DUNSADRAFT_9311</name>
</gene>
<sequence>MFEIEKILDTRKLQDYFSVEADILDLLAATSRLSKVASLTGEKLLKSSNATDVTIVASNDNHSKDMSKRVTVAASRNNLTSIAGVNVAFRTSPEASKNTSMVSVYYPEDVVSKWCTGMIANETDCKNGEGLITTLAYWFSSSQEFAAVTDWTSGLDSLREQLGSGNLPTRKLASHSGGAQEGERPGLDVPEVLPVSGVLDVKATYQDYIPAELEAWLGIPVQADAFEAERLTSCVRLEQATTGLGFVATYLPSSTAPGISGPWGCRVQFPGRYLVVQLKEDGQGGQPPGGGQPGGGQGPIALPPAQRIEQLLSQALELGKDIVPPEFTEVFSFIAMVDGRLLDGQVFRTLTDLANDIQRSLAKFLSQNIPLGDVFRDIGPCPACIEAVDIVSQGSLPDWDLIGALVPSATSIRYRVHLPVEVPGLDVQNIAWTVILRSPLESILGSSPAQQMVMFFQEAYDAAENLVEDLADYSGRRYTQVQNELRSAYQIGKSLVEMADSTDIGTTLQTNFGSINAAFSRIAAEVAVSSPDIQFRVIPTNNSAEIIMGSVQTNTPDRTEWCSRVDCNGVSFPC</sequence>
<evidence type="ECO:0000313" key="2">
    <source>
        <dbReference type="EMBL" id="KAF5834115.1"/>
    </source>
</evidence>
<comment type="caution">
    <text evidence="2">The sequence shown here is derived from an EMBL/GenBank/DDBJ whole genome shotgun (WGS) entry which is preliminary data.</text>
</comment>
<feature type="region of interest" description="Disordered" evidence="1">
    <location>
        <begin position="166"/>
        <end position="187"/>
    </location>
</feature>
<dbReference type="EMBL" id="MU069774">
    <property type="protein sequence ID" value="KAF5834115.1"/>
    <property type="molecule type" value="Genomic_DNA"/>
</dbReference>
<reference evidence="2" key="1">
    <citation type="submission" date="2017-08" db="EMBL/GenBank/DDBJ databases">
        <authorList>
            <person name="Polle J.E."/>
            <person name="Barry K."/>
            <person name="Cushman J."/>
            <person name="Schmutz J."/>
            <person name="Tran D."/>
            <person name="Hathwaick L.T."/>
            <person name="Yim W.C."/>
            <person name="Jenkins J."/>
            <person name="Mckie-Krisberg Z.M."/>
            <person name="Prochnik S."/>
            <person name="Lindquist E."/>
            <person name="Dockter R.B."/>
            <person name="Adam C."/>
            <person name="Molina H."/>
            <person name="Bunkerborg J."/>
            <person name="Jin E."/>
            <person name="Buchheim M."/>
            <person name="Magnuson J."/>
        </authorList>
    </citation>
    <scope>NUCLEOTIDE SEQUENCE</scope>
    <source>
        <strain evidence="2">CCAP 19/18</strain>
    </source>
</reference>
<protein>
    <submittedName>
        <fullName evidence="2">Uncharacterized protein</fullName>
    </submittedName>
</protein>
<keyword evidence="3" id="KW-1185">Reference proteome</keyword>
<evidence type="ECO:0000313" key="3">
    <source>
        <dbReference type="Proteomes" id="UP000815325"/>
    </source>
</evidence>
<feature type="region of interest" description="Disordered" evidence="1">
    <location>
        <begin position="280"/>
        <end position="300"/>
    </location>
</feature>
<proteinExistence type="predicted"/>